<dbReference type="AlphaFoldDB" id="A0A7X9RZV9"/>
<feature type="transmembrane region" description="Helical" evidence="1">
    <location>
        <begin position="105"/>
        <end position="124"/>
    </location>
</feature>
<reference evidence="2 3" key="1">
    <citation type="submission" date="2020-04" db="EMBL/GenBank/DDBJ databases">
        <title>Flammeovirga sp. SR4, a novel species isolated from seawater.</title>
        <authorList>
            <person name="Wang X."/>
        </authorList>
    </citation>
    <scope>NUCLEOTIDE SEQUENCE [LARGE SCALE GENOMIC DNA]</scope>
    <source>
        <strain evidence="2 3">ATCC 23126</strain>
    </source>
</reference>
<organism evidence="2 3">
    <name type="scientific">Flammeovirga aprica JL-4</name>
    <dbReference type="NCBI Taxonomy" id="694437"/>
    <lineage>
        <taxon>Bacteria</taxon>
        <taxon>Pseudomonadati</taxon>
        <taxon>Bacteroidota</taxon>
        <taxon>Cytophagia</taxon>
        <taxon>Cytophagales</taxon>
        <taxon>Flammeovirgaceae</taxon>
        <taxon>Flammeovirga</taxon>
    </lineage>
</organism>
<proteinExistence type="predicted"/>
<dbReference type="RefSeq" id="WP_169660025.1">
    <property type="nucleotide sequence ID" value="NZ_JABANE010000116.1"/>
</dbReference>
<evidence type="ECO:0000256" key="1">
    <source>
        <dbReference type="SAM" id="Phobius"/>
    </source>
</evidence>
<keyword evidence="1" id="KW-1133">Transmembrane helix</keyword>
<feature type="transmembrane region" description="Helical" evidence="1">
    <location>
        <begin position="75"/>
        <end position="93"/>
    </location>
</feature>
<evidence type="ECO:0000313" key="2">
    <source>
        <dbReference type="EMBL" id="NME71820.1"/>
    </source>
</evidence>
<sequence length="136" mass="14966">MKNSKIIAVFLSLSAIVGLYVGGNLLFSPAALQAEHGIIIESASQFNETRAPGAALLFSTFFIILGVFKLSWRKNALFLAALLFNAYGFGRLLSYFVDGRPADGLVDAMIGEFIFGFIALFFYIKTKREEVLLKVD</sequence>
<feature type="transmembrane region" description="Helical" evidence="1">
    <location>
        <begin position="50"/>
        <end position="68"/>
    </location>
</feature>
<keyword evidence="3" id="KW-1185">Reference proteome</keyword>
<accession>A0A7X9RZV9</accession>
<name>A0A7X9RZV9_9BACT</name>
<protein>
    <submittedName>
        <fullName evidence="2">DUF4345 domain-containing protein</fullName>
    </submittedName>
</protein>
<gene>
    <name evidence="2" type="ORF">HHU12_27895</name>
</gene>
<keyword evidence="1" id="KW-0812">Transmembrane</keyword>
<keyword evidence="1" id="KW-0472">Membrane</keyword>
<evidence type="ECO:0000313" key="3">
    <source>
        <dbReference type="Proteomes" id="UP000576082"/>
    </source>
</evidence>
<dbReference type="Pfam" id="PF14248">
    <property type="entry name" value="DUF4345"/>
    <property type="match status" value="1"/>
</dbReference>
<dbReference type="EMBL" id="JABANE010000116">
    <property type="protein sequence ID" value="NME71820.1"/>
    <property type="molecule type" value="Genomic_DNA"/>
</dbReference>
<dbReference type="Proteomes" id="UP000576082">
    <property type="component" value="Unassembled WGS sequence"/>
</dbReference>
<dbReference type="InterPro" id="IPR025597">
    <property type="entry name" value="DUF4345"/>
</dbReference>
<comment type="caution">
    <text evidence="2">The sequence shown here is derived from an EMBL/GenBank/DDBJ whole genome shotgun (WGS) entry which is preliminary data.</text>
</comment>